<proteinExistence type="predicted"/>
<sequence>MLTTSPAAPVMSTLDGFIGFSTKGSIEDTLWNKKHPLMNSVNTSVLLSVS</sequence>
<name>A0A382LQW4_9ZZZZ</name>
<feature type="non-terminal residue" evidence="1">
    <location>
        <position position="50"/>
    </location>
</feature>
<protein>
    <submittedName>
        <fullName evidence="1">Uncharacterized protein</fullName>
    </submittedName>
</protein>
<dbReference type="EMBL" id="UINC01088701">
    <property type="protein sequence ID" value="SVC39164.1"/>
    <property type="molecule type" value="Genomic_DNA"/>
</dbReference>
<evidence type="ECO:0000313" key="1">
    <source>
        <dbReference type="EMBL" id="SVC39164.1"/>
    </source>
</evidence>
<gene>
    <name evidence="1" type="ORF">METZ01_LOCUS292018</name>
</gene>
<organism evidence="1">
    <name type="scientific">marine metagenome</name>
    <dbReference type="NCBI Taxonomy" id="408172"/>
    <lineage>
        <taxon>unclassified sequences</taxon>
        <taxon>metagenomes</taxon>
        <taxon>ecological metagenomes</taxon>
    </lineage>
</organism>
<accession>A0A382LQW4</accession>
<reference evidence="1" key="1">
    <citation type="submission" date="2018-05" db="EMBL/GenBank/DDBJ databases">
        <authorList>
            <person name="Lanie J.A."/>
            <person name="Ng W.-L."/>
            <person name="Kazmierczak K.M."/>
            <person name="Andrzejewski T.M."/>
            <person name="Davidsen T.M."/>
            <person name="Wayne K.J."/>
            <person name="Tettelin H."/>
            <person name="Glass J.I."/>
            <person name="Rusch D."/>
            <person name="Podicherti R."/>
            <person name="Tsui H.-C.T."/>
            <person name="Winkler M.E."/>
        </authorList>
    </citation>
    <scope>NUCLEOTIDE SEQUENCE</scope>
</reference>
<dbReference type="AlphaFoldDB" id="A0A382LQW4"/>